<dbReference type="PANTHER" id="PTHR33055:SF3">
    <property type="entry name" value="PUTATIVE TRANSPOSASE FOR IS117-RELATED"/>
    <property type="match status" value="1"/>
</dbReference>
<comment type="caution">
    <text evidence="4">The sequence shown here is derived from an EMBL/GenBank/DDBJ whole genome shotgun (WGS) entry which is preliminary data.</text>
</comment>
<evidence type="ECO:0000313" key="6">
    <source>
        <dbReference type="Proteomes" id="UP001156881"/>
    </source>
</evidence>
<dbReference type="AlphaFoldDB" id="A0A7W6AI74"/>
<reference evidence="6" key="2">
    <citation type="journal article" date="2019" name="Int. J. Syst. Evol. Microbiol.">
        <title>The Global Catalogue of Microorganisms (GCM) 10K type strain sequencing project: providing services to taxonomists for standard genome sequencing and annotation.</title>
        <authorList>
            <consortium name="The Broad Institute Genomics Platform"/>
            <consortium name="The Broad Institute Genome Sequencing Center for Infectious Disease"/>
            <person name="Wu L."/>
            <person name="Ma J."/>
        </authorList>
    </citation>
    <scope>NUCLEOTIDE SEQUENCE [LARGE SCALE GENOMIC DNA]</scope>
    <source>
        <strain evidence="6">NBRC 107710</strain>
    </source>
</reference>
<keyword evidence="6" id="KW-1185">Reference proteome</keyword>
<dbReference type="NCBIfam" id="NF033542">
    <property type="entry name" value="transpos_IS110"/>
    <property type="match status" value="1"/>
</dbReference>
<dbReference type="Pfam" id="PF02371">
    <property type="entry name" value="Transposase_20"/>
    <property type="match status" value="1"/>
</dbReference>
<evidence type="ECO:0000313" key="4">
    <source>
        <dbReference type="EMBL" id="MBB3902064.1"/>
    </source>
</evidence>
<accession>A0A7W6AI74</accession>
<reference evidence="4 5" key="3">
    <citation type="submission" date="2020-08" db="EMBL/GenBank/DDBJ databases">
        <title>Genomic Encyclopedia of Type Strains, Phase IV (KMG-IV): sequencing the most valuable type-strain genomes for metagenomic binning, comparative biology and taxonomic classification.</title>
        <authorList>
            <person name="Goeker M."/>
        </authorList>
    </citation>
    <scope>NUCLEOTIDE SEQUENCE [LARGE SCALE GENOMIC DNA]</scope>
    <source>
        <strain evidence="4 5">DSM 24105</strain>
    </source>
</reference>
<evidence type="ECO:0000313" key="5">
    <source>
        <dbReference type="Proteomes" id="UP000517759"/>
    </source>
</evidence>
<dbReference type="GO" id="GO:0006313">
    <property type="term" value="P:DNA transposition"/>
    <property type="evidence" value="ECO:0007669"/>
    <property type="project" value="InterPro"/>
</dbReference>
<evidence type="ECO:0000313" key="3">
    <source>
        <dbReference type="EMBL" id="GLS44460.1"/>
    </source>
</evidence>
<dbReference type="EMBL" id="BSPG01000012">
    <property type="protein sequence ID" value="GLS44460.1"/>
    <property type="molecule type" value="Genomic_DNA"/>
</dbReference>
<dbReference type="PANTHER" id="PTHR33055">
    <property type="entry name" value="TRANSPOSASE FOR INSERTION SEQUENCE ELEMENT IS1111A"/>
    <property type="match status" value="1"/>
</dbReference>
<dbReference type="InterPro" id="IPR002525">
    <property type="entry name" value="Transp_IS110-like_N"/>
</dbReference>
<evidence type="ECO:0000259" key="1">
    <source>
        <dbReference type="Pfam" id="PF01548"/>
    </source>
</evidence>
<name>A0A7W6AI74_9HYPH</name>
<dbReference type="Proteomes" id="UP001156881">
    <property type="component" value="Unassembled WGS sequence"/>
</dbReference>
<reference evidence="3" key="1">
    <citation type="journal article" date="2014" name="Int. J. Syst. Evol. Microbiol.">
        <title>Complete genome of a new Firmicutes species belonging to the dominant human colonic microbiota ('Ruminococcus bicirculans') reveals two chromosomes and a selective capacity to utilize plant glucans.</title>
        <authorList>
            <consortium name="NISC Comparative Sequencing Program"/>
            <person name="Wegmann U."/>
            <person name="Louis P."/>
            <person name="Goesmann A."/>
            <person name="Henrissat B."/>
            <person name="Duncan S.H."/>
            <person name="Flint H.J."/>
        </authorList>
    </citation>
    <scope>NUCLEOTIDE SEQUENCE</scope>
    <source>
        <strain evidence="3">NBRC 107710</strain>
    </source>
</reference>
<dbReference type="EMBL" id="JACIDN010000003">
    <property type="protein sequence ID" value="MBB3902064.1"/>
    <property type="molecule type" value="Genomic_DNA"/>
</dbReference>
<dbReference type="Proteomes" id="UP000517759">
    <property type="component" value="Unassembled WGS sequence"/>
</dbReference>
<protein>
    <submittedName>
        <fullName evidence="3 4">Transposase</fullName>
    </submittedName>
</protein>
<dbReference type="InterPro" id="IPR003346">
    <property type="entry name" value="Transposase_20"/>
</dbReference>
<organism evidence="4 5">
    <name type="scientific">Methylobacterium brachythecii</name>
    <dbReference type="NCBI Taxonomy" id="1176177"/>
    <lineage>
        <taxon>Bacteria</taxon>
        <taxon>Pseudomonadati</taxon>
        <taxon>Pseudomonadota</taxon>
        <taxon>Alphaproteobacteria</taxon>
        <taxon>Hyphomicrobiales</taxon>
        <taxon>Methylobacteriaceae</taxon>
        <taxon>Methylobacterium</taxon>
    </lineage>
</organism>
<gene>
    <name evidence="3" type="ORF">GCM10007884_24480</name>
    <name evidence="4" type="ORF">GGR33_001559</name>
</gene>
<dbReference type="GO" id="GO:0004803">
    <property type="term" value="F:transposase activity"/>
    <property type="evidence" value="ECO:0007669"/>
    <property type="project" value="InterPro"/>
</dbReference>
<feature type="domain" description="Transposase IS116/IS110/IS902 C-terminal" evidence="2">
    <location>
        <begin position="213"/>
        <end position="294"/>
    </location>
</feature>
<dbReference type="InterPro" id="IPR047650">
    <property type="entry name" value="Transpos_IS110"/>
</dbReference>
<sequence>MRYYAGLDVSLAETSVCVVDEDGKIVREAKVASEPEALATWLDALGLPLTRVGLETGALAGWLFEEMTELGVPNVVCMDARHARAAMVAMTHETDRNDARGLAQMLRTGWFRQVHVKARRTMELRTLLTSRKTLVLKIGDVENQIRGSLCLFGIKLGTAKRRTFSERVRELTADLPRVAAILDVLLQAHAAMLLSLDRLNRMVLEIAREHSVCRRLMTVPGVGAVVSLSFIAAIENPARFAKSRSVGAILGLVPRKHQSGEIDRNGRITKTGDTEARAALFEAAHVMLHRVKKWSGLKAWATKVAQRQGNKRATVALARKMAVVMHRMWVDGTTFRFSAVEAPAATAA</sequence>
<proteinExistence type="predicted"/>
<dbReference type="Pfam" id="PF01548">
    <property type="entry name" value="DEDD_Tnp_IS110"/>
    <property type="match status" value="1"/>
</dbReference>
<dbReference type="RefSeq" id="WP_183503647.1">
    <property type="nucleotide sequence ID" value="NZ_BSPG01000012.1"/>
</dbReference>
<dbReference type="GO" id="GO:0003677">
    <property type="term" value="F:DNA binding"/>
    <property type="evidence" value="ECO:0007669"/>
    <property type="project" value="InterPro"/>
</dbReference>
<reference evidence="3" key="4">
    <citation type="submission" date="2023-01" db="EMBL/GenBank/DDBJ databases">
        <title>Draft genome sequence of Methylobacterium brachythecii strain NBRC 107710.</title>
        <authorList>
            <person name="Sun Q."/>
            <person name="Mori K."/>
        </authorList>
    </citation>
    <scope>NUCLEOTIDE SEQUENCE</scope>
    <source>
        <strain evidence="3">NBRC 107710</strain>
    </source>
</reference>
<evidence type="ECO:0000259" key="2">
    <source>
        <dbReference type="Pfam" id="PF02371"/>
    </source>
</evidence>
<feature type="domain" description="Transposase IS110-like N-terminal" evidence="1">
    <location>
        <begin position="5"/>
        <end position="149"/>
    </location>
</feature>